<dbReference type="AlphaFoldDB" id="A0AAV5KDL7"/>
<gene>
    <name evidence="1" type="ORF">SLEP1_g32539</name>
</gene>
<dbReference type="Proteomes" id="UP001054252">
    <property type="component" value="Unassembled WGS sequence"/>
</dbReference>
<accession>A0AAV5KDL7</accession>
<dbReference type="EMBL" id="BPVZ01000061">
    <property type="protein sequence ID" value="GKV22691.1"/>
    <property type="molecule type" value="Genomic_DNA"/>
</dbReference>
<comment type="caution">
    <text evidence="1">The sequence shown here is derived from an EMBL/GenBank/DDBJ whole genome shotgun (WGS) entry which is preliminary data.</text>
</comment>
<sequence>MAIMFPKLLIESDVKKCLLIPSCSVGSSIPEEGHLYMDALDKAGKAWSFPCSVHHDETTGTVVSVCWDDQGK</sequence>
<evidence type="ECO:0000313" key="1">
    <source>
        <dbReference type="EMBL" id="GKV22691.1"/>
    </source>
</evidence>
<reference evidence="1 2" key="1">
    <citation type="journal article" date="2021" name="Commun. Biol.">
        <title>The genome of Shorea leprosula (Dipterocarpaceae) highlights the ecological relevance of drought in aseasonal tropical rainforests.</title>
        <authorList>
            <person name="Ng K.K.S."/>
            <person name="Kobayashi M.J."/>
            <person name="Fawcett J.A."/>
            <person name="Hatakeyama M."/>
            <person name="Paape T."/>
            <person name="Ng C.H."/>
            <person name="Ang C.C."/>
            <person name="Tnah L.H."/>
            <person name="Lee C.T."/>
            <person name="Nishiyama T."/>
            <person name="Sese J."/>
            <person name="O'Brien M.J."/>
            <person name="Copetti D."/>
            <person name="Mohd Noor M.I."/>
            <person name="Ong R.C."/>
            <person name="Putra M."/>
            <person name="Sireger I.Z."/>
            <person name="Indrioko S."/>
            <person name="Kosugi Y."/>
            <person name="Izuno A."/>
            <person name="Isagi Y."/>
            <person name="Lee S.L."/>
            <person name="Shimizu K.K."/>
        </authorList>
    </citation>
    <scope>NUCLEOTIDE SEQUENCE [LARGE SCALE GENOMIC DNA]</scope>
    <source>
        <strain evidence="1">214</strain>
    </source>
</reference>
<evidence type="ECO:0000313" key="2">
    <source>
        <dbReference type="Proteomes" id="UP001054252"/>
    </source>
</evidence>
<name>A0AAV5KDL7_9ROSI</name>
<keyword evidence="2" id="KW-1185">Reference proteome</keyword>
<organism evidence="1 2">
    <name type="scientific">Rubroshorea leprosula</name>
    <dbReference type="NCBI Taxonomy" id="152421"/>
    <lineage>
        <taxon>Eukaryota</taxon>
        <taxon>Viridiplantae</taxon>
        <taxon>Streptophyta</taxon>
        <taxon>Embryophyta</taxon>
        <taxon>Tracheophyta</taxon>
        <taxon>Spermatophyta</taxon>
        <taxon>Magnoliopsida</taxon>
        <taxon>eudicotyledons</taxon>
        <taxon>Gunneridae</taxon>
        <taxon>Pentapetalae</taxon>
        <taxon>rosids</taxon>
        <taxon>malvids</taxon>
        <taxon>Malvales</taxon>
        <taxon>Dipterocarpaceae</taxon>
        <taxon>Rubroshorea</taxon>
    </lineage>
</organism>
<protein>
    <submittedName>
        <fullName evidence="1">Uncharacterized protein</fullName>
    </submittedName>
</protein>
<proteinExistence type="predicted"/>